<dbReference type="Proteomes" id="UP000491181">
    <property type="component" value="Unassembled WGS sequence"/>
</dbReference>
<evidence type="ECO:0000313" key="2">
    <source>
        <dbReference type="Proteomes" id="UP000491181"/>
    </source>
</evidence>
<gene>
    <name evidence="1" type="ORF">IMSAGC001_04154</name>
</gene>
<evidence type="ECO:0000313" key="1">
    <source>
        <dbReference type="EMBL" id="GFH88710.1"/>
    </source>
</evidence>
<comment type="caution">
    <text evidence="1">The sequence shown here is derived from an EMBL/GenBank/DDBJ whole genome shotgun (WGS) entry which is preliminary data.</text>
</comment>
<protein>
    <submittedName>
        <fullName evidence="1">Uncharacterized protein</fullName>
    </submittedName>
</protein>
<name>A0A7J0A975_9BACE</name>
<reference evidence="1 2" key="1">
    <citation type="journal article" date="2020" name="Microbiome">
        <title>Single-cell genomics of uncultured bacteria reveals dietary fiber responders in the mouse gut microbiota.</title>
        <authorList>
            <person name="Chijiiwa R."/>
            <person name="Hosokawa M."/>
            <person name="Kogawa M."/>
            <person name="Nishikawa Y."/>
            <person name="Ide K."/>
            <person name="Sakanashi C."/>
            <person name="Takahashi K."/>
            <person name="Takeyama H."/>
        </authorList>
    </citation>
    <scope>NUCLEOTIDE SEQUENCE [LARGE SCALE GENOMIC DNA]</scope>
    <source>
        <strain evidence="1">IMSAGC_001</strain>
    </source>
</reference>
<dbReference type="AlphaFoldDB" id="A0A7J0A975"/>
<sequence>MELTSPLTGLERRLDCLALQTGQEHTACGCADFEETADVGETSLSVGSAVRREDYLIAATDKFANIVGIGLVLGRDSVTAVFIKSMSDTVGVAFRHDGESVLAGKHSKSEWTDEVRSDGDDSDVIVVDYAGDGYIGGYVKGAGDG</sequence>
<accession>A0A7J0A975</accession>
<organism evidence="1 2">
    <name type="scientific">Bacteroides acidifaciens</name>
    <dbReference type="NCBI Taxonomy" id="85831"/>
    <lineage>
        <taxon>Bacteria</taxon>
        <taxon>Pseudomonadati</taxon>
        <taxon>Bacteroidota</taxon>
        <taxon>Bacteroidia</taxon>
        <taxon>Bacteroidales</taxon>
        <taxon>Bacteroidaceae</taxon>
        <taxon>Bacteroides</taxon>
    </lineage>
</organism>
<dbReference type="EMBL" id="BLLS01000317">
    <property type="protein sequence ID" value="GFH88710.1"/>
    <property type="molecule type" value="Genomic_DNA"/>
</dbReference>
<proteinExistence type="predicted"/>